<organism evidence="14 15">
    <name type="scientific">Abyssibacter profundi</name>
    <dbReference type="NCBI Taxonomy" id="2182787"/>
    <lineage>
        <taxon>Bacteria</taxon>
        <taxon>Pseudomonadati</taxon>
        <taxon>Pseudomonadota</taxon>
        <taxon>Gammaproteobacteria</taxon>
        <taxon>Chromatiales</taxon>
        <taxon>Oceanococcaceae</taxon>
        <taxon>Abyssibacter</taxon>
    </lineage>
</organism>
<feature type="transmembrane region" description="Helical" evidence="11">
    <location>
        <begin position="146"/>
        <end position="170"/>
    </location>
</feature>
<keyword evidence="5" id="KW-1003">Cell membrane</keyword>
<accession>A0A383XPV8</accession>
<evidence type="ECO:0000256" key="2">
    <source>
        <dbReference type="ARBA" id="ARBA00004429"/>
    </source>
</evidence>
<name>A0A383XPV8_9GAMM</name>
<dbReference type="Gene3D" id="1.10.3720.10">
    <property type="entry name" value="MetI-like"/>
    <property type="match status" value="1"/>
</dbReference>
<feature type="transmembrane region" description="Helical" evidence="11">
    <location>
        <begin position="12"/>
        <end position="34"/>
    </location>
</feature>
<evidence type="ECO:0000256" key="6">
    <source>
        <dbReference type="ARBA" id="ARBA00022505"/>
    </source>
</evidence>
<evidence type="ECO:0000256" key="10">
    <source>
        <dbReference type="ARBA" id="ARBA00023136"/>
    </source>
</evidence>
<keyword evidence="7 12" id="KW-0997">Cell inner membrane</keyword>
<dbReference type="CDD" id="cd06261">
    <property type="entry name" value="TM_PBP2"/>
    <property type="match status" value="1"/>
</dbReference>
<dbReference type="GO" id="GO:0015098">
    <property type="term" value="F:molybdate ion transmembrane transporter activity"/>
    <property type="evidence" value="ECO:0007669"/>
    <property type="project" value="UniProtKB-UniRule"/>
</dbReference>
<dbReference type="AlphaFoldDB" id="A0A383XPV8"/>
<feature type="transmembrane region" description="Helical" evidence="11">
    <location>
        <begin position="200"/>
        <end position="218"/>
    </location>
</feature>
<evidence type="ECO:0000259" key="13">
    <source>
        <dbReference type="PROSITE" id="PS50928"/>
    </source>
</evidence>
<evidence type="ECO:0000256" key="4">
    <source>
        <dbReference type="ARBA" id="ARBA00022448"/>
    </source>
</evidence>
<dbReference type="PROSITE" id="PS50928">
    <property type="entry name" value="ABC_TM1"/>
    <property type="match status" value="1"/>
</dbReference>
<comment type="function">
    <text evidence="1 12">Part of the binding-protein-dependent transport system for molybdenum; probably responsible for the translocation of the substrate across the membrane.</text>
</comment>
<proteinExistence type="inferred from homology"/>
<feature type="transmembrane region" description="Helical" evidence="11">
    <location>
        <begin position="88"/>
        <end position="108"/>
    </location>
</feature>
<dbReference type="InterPro" id="IPR011867">
    <property type="entry name" value="ModB_ABC"/>
</dbReference>
<evidence type="ECO:0000256" key="11">
    <source>
        <dbReference type="RuleBase" id="RU363032"/>
    </source>
</evidence>
<protein>
    <recommendedName>
        <fullName evidence="12">Molybdenum transport system permease</fullName>
    </recommendedName>
</protein>
<evidence type="ECO:0000313" key="14">
    <source>
        <dbReference type="EMBL" id="PWN54662.1"/>
    </source>
</evidence>
<evidence type="ECO:0000256" key="3">
    <source>
        <dbReference type="ARBA" id="ARBA00007069"/>
    </source>
</evidence>
<evidence type="ECO:0000256" key="9">
    <source>
        <dbReference type="ARBA" id="ARBA00022989"/>
    </source>
</evidence>
<comment type="caution">
    <text evidence="14">The sequence shown here is derived from an EMBL/GenBank/DDBJ whole genome shotgun (WGS) entry which is preliminary data.</text>
</comment>
<keyword evidence="6 12" id="KW-0500">Molybdenum</keyword>
<dbReference type="InterPro" id="IPR000515">
    <property type="entry name" value="MetI-like"/>
</dbReference>
<evidence type="ECO:0000313" key="15">
    <source>
        <dbReference type="Proteomes" id="UP000251800"/>
    </source>
</evidence>
<reference evidence="14 15" key="1">
    <citation type="submission" date="2018-05" db="EMBL/GenBank/DDBJ databases">
        <title>Abyssibacter profundi OUC007T gen. nov., sp. nov, a marine bacterium isolated from seawater of the Mariana Trench.</title>
        <authorList>
            <person name="Zhou S."/>
        </authorList>
    </citation>
    <scope>NUCLEOTIDE SEQUENCE [LARGE SCALE GENOMIC DNA]</scope>
    <source>
        <strain evidence="14 15">OUC007</strain>
    </source>
</reference>
<evidence type="ECO:0000256" key="5">
    <source>
        <dbReference type="ARBA" id="ARBA00022475"/>
    </source>
</evidence>
<dbReference type="PANTHER" id="PTHR30183:SF8">
    <property type="entry name" value="MOLYBDENUM TRANSPORT SYSTEM PERMEASE"/>
    <property type="match status" value="1"/>
</dbReference>
<evidence type="ECO:0000256" key="7">
    <source>
        <dbReference type="ARBA" id="ARBA00022519"/>
    </source>
</evidence>
<dbReference type="SUPFAM" id="SSF161098">
    <property type="entry name" value="MetI-like"/>
    <property type="match status" value="1"/>
</dbReference>
<sequence length="230" mass="24163">MTLAAADWQALALSLRLALVSTLFLLILATPLAWWLARGSSRWRAIVATLVAMPLVLPSSVLGFYLLIVLGEGGPIGAWTQALGLGRLPFTFEGLVLASVVYSLPFVVQPIQGAMEAVGSASLDAAATLGAGPLDRLVTLVLPMSWPGFVTAAVLGFAHTLGEFGVVLMMGGSLPGETRVAAVQIYEHVESLDYDRAHGLAAWLVGLSFAVLLPVYGWRGRLLGLRGVGT</sequence>
<dbReference type="RefSeq" id="WP_109721583.1">
    <property type="nucleotide sequence ID" value="NZ_QEQK01000020.1"/>
</dbReference>
<evidence type="ECO:0000256" key="8">
    <source>
        <dbReference type="ARBA" id="ARBA00022692"/>
    </source>
</evidence>
<dbReference type="OrthoDB" id="9795403at2"/>
<feature type="transmembrane region" description="Helical" evidence="11">
    <location>
        <begin position="46"/>
        <end position="68"/>
    </location>
</feature>
<dbReference type="Pfam" id="PF00528">
    <property type="entry name" value="BPD_transp_1"/>
    <property type="match status" value="1"/>
</dbReference>
<evidence type="ECO:0000256" key="1">
    <source>
        <dbReference type="ARBA" id="ARBA00002949"/>
    </source>
</evidence>
<feature type="domain" description="ABC transmembrane type-1" evidence="13">
    <location>
        <begin position="11"/>
        <end position="213"/>
    </location>
</feature>
<dbReference type="InterPro" id="IPR035906">
    <property type="entry name" value="MetI-like_sf"/>
</dbReference>
<comment type="subcellular location">
    <subcellularLocation>
        <location evidence="2 12">Cell inner membrane</location>
        <topology evidence="2 12">Multi-pass membrane protein</topology>
    </subcellularLocation>
    <subcellularLocation>
        <location evidence="11">Cell membrane</location>
        <topology evidence="11">Multi-pass membrane protein</topology>
    </subcellularLocation>
</comment>
<keyword evidence="4 11" id="KW-0813">Transport</keyword>
<keyword evidence="9 11" id="KW-1133">Transmembrane helix</keyword>
<dbReference type="FunFam" id="1.10.3720.10:FF:000054">
    <property type="entry name" value="Molybdenum transport system permease"/>
    <property type="match status" value="1"/>
</dbReference>
<evidence type="ECO:0000256" key="12">
    <source>
        <dbReference type="RuleBase" id="RU365097"/>
    </source>
</evidence>
<keyword evidence="10 11" id="KW-0472">Membrane</keyword>
<dbReference type="EMBL" id="QEQK01000020">
    <property type="protein sequence ID" value="PWN54662.1"/>
    <property type="molecule type" value="Genomic_DNA"/>
</dbReference>
<dbReference type="NCBIfam" id="TIGR02141">
    <property type="entry name" value="modB_ABC"/>
    <property type="match status" value="1"/>
</dbReference>
<comment type="similarity">
    <text evidence="3 12">Belongs to the binding-protein-dependent transport system permease family. CysTW subfamily.</text>
</comment>
<dbReference type="GO" id="GO:0005886">
    <property type="term" value="C:plasma membrane"/>
    <property type="evidence" value="ECO:0007669"/>
    <property type="project" value="UniProtKB-SubCell"/>
</dbReference>
<keyword evidence="8 11" id="KW-0812">Transmembrane</keyword>
<gene>
    <name evidence="14" type="primary">modB</name>
    <name evidence="14" type="ORF">DEH80_16270</name>
</gene>
<keyword evidence="15" id="KW-1185">Reference proteome</keyword>
<dbReference type="PANTHER" id="PTHR30183">
    <property type="entry name" value="MOLYBDENUM TRANSPORT SYSTEM PERMEASE PROTEIN MODB"/>
    <property type="match status" value="1"/>
</dbReference>
<dbReference type="Proteomes" id="UP000251800">
    <property type="component" value="Unassembled WGS sequence"/>
</dbReference>